<feature type="region of interest" description="Disordered" evidence="1">
    <location>
        <begin position="1"/>
        <end position="30"/>
    </location>
</feature>
<sequence length="30" mass="3261">MGSGIVGGETVEMDAEDKKMNSFKNAEKEK</sequence>
<evidence type="ECO:0000313" key="2">
    <source>
        <dbReference type="EMBL" id="SHK13377.1"/>
    </source>
</evidence>
<proteinExistence type="predicted"/>
<feature type="compositionally biased region" description="Basic and acidic residues" evidence="1">
    <location>
        <begin position="16"/>
        <end position="30"/>
    </location>
</feature>
<evidence type="ECO:0000256" key="1">
    <source>
        <dbReference type="SAM" id="MobiDB-lite"/>
    </source>
</evidence>
<reference evidence="3" key="1">
    <citation type="submission" date="2016-11" db="EMBL/GenBank/DDBJ databases">
        <authorList>
            <person name="Varghese N."/>
            <person name="Submissions S."/>
        </authorList>
    </citation>
    <scope>NUCLEOTIDE SEQUENCE [LARGE SCALE GENOMIC DNA]</scope>
    <source>
        <strain evidence="3">UWOS</strain>
    </source>
</reference>
<protein>
    <submittedName>
        <fullName evidence="2">Uncharacterized protein</fullName>
    </submittedName>
</protein>
<dbReference type="Proteomes" id="UP000184275">
    <property type="component" value="Unassembled WGS sequence"/>
</dbReference>
<evidence type="ECO:0000313" key="3">
    <source>
        <dbReference type="Proteomes" id="UP000184275"/>
    </source>
</evidence>
<dbReference type="EMBL" id="FRAW01000001">
    <property type="protein sequence ID" value="SHK13377.1"/>
    <property type="molecule type" value="Genomic_DNA"/>
</dbReference>
<name>A0A1M6PZQ8_9BACT</name>
<dbReference type="AlphaFoldDB" id="A0A1M6PZQ8"/>
<accession>A0A1M6PZQ8</accession>
<organism evidence="2 3">
    <name type="scientific">Fibrobacter intestinalis</name>
    <dbReference type="NCBI Taxonomy" id="28122"/>
    <lineage>
        <taxon>Bacteria</taxon>
        <taxon>Pseudomonadati</taxon>
        <taxon>Fibrobacterota</taxon>
        <taxon>Fibrobacteria</taxon>
        <taxon>Fibrobacterales</taxon>
        <taxon>Fibrobacteraceae</taxon>
        <taxon>Fibrobacter</taxon>
    </lineage>
</organism>
<gene>
    <name evidence="2" type="ORF">SAMN05720469_101190</name>
</gene>
<keyword evidence="3" id="KW-1185">Reference proteome</keyword>